<dbReference type="InterPro" id="IPR003362">
    <property type="entry name" value="Bact_transf"/>
</dbReference>
<keyword evidence="3" id="KW-0808">Transferase</keyword>
<dbReference type="EMBL" id="CP017831">
    <property type="protein sequence ID" value="AOZ95531.1"/>
    <property type="molecule type" value="Genomic_DNA"/>
</dbReference>
<feature type="transmembrane region" description="Helical" evidence="7">
    <location>
        <begin position="12"/>
        <end position="31"/>
    </location>
</feature>
<dbReference type="PANTHER" id="PTHR30576">
    <property type="entry name" value="COLANIC BIOSYNTHESIS UDP-GLUCOSE LIPID CARRIER TRANSFERASE"/>
    <property type="match status" value="1"/>
</dbReference>
<evidence type="ECO:0000256" key="6">
    <source>
        <dbReference type="ARBA" id="ARBA00023136"/>
    </source>
</evidence>
<feature type="transmembrane region" description="Helical" evidence="7">
    <location>
        <begin position="104"/>
        <end position="128"/>
    </location>
</feature>
<evidence type="ECO:0000256" key="3">
    <source>
        <dbReference type="ARBA" id="ARBA00022679"/>
    </source>
</evidence>
<dbReference type="PANTHER" id="PTHR30576:SF10">
    <property type="entry name" value="SLL5057 PROTEIN"/>
    <property type="match status" value="1"/>
</dbReference>
<keyword evidence="6 7" id="KW-0472">Membrane</keyword>
<dbReference type="Pfam" id="PF02397">
    <property type="entry name" value="Bac_transf"/>
    <property type="match status" value="1"/>
</dbReference>
<accession>A0A1D9NZ96</accession>
<evidence type="ECO:0000313" key="9">
    <source>
        <dbReference type="EMBL" id="AOZ95531.1"/>
    </source>
</evidence>
<evidence type="ECO:0000256" key="2">
    <source>
        <dbReference type="ARBA" id="ARBA00006464"/>
    </source>
</evidence>
<dbReference type="RefSeq" id="WP_071175300.1">
    <property type="nucleotide sequence ID" value="NZ_CP017831.1"/>
</dbReference>
<evidence type="ECO:0000256" key="4">
    <source>
        <dbReference type="ARBA" id="ARBA00022692"/>
    </source>
</evidence>
<reference evidence="10" key="1">
    <citation type="submission" date="2016-10" db="EMBL/GenBank/DDBJ databases">
        <title>The complete genome sequence of the rumen bacterium Butyrivibrio hungatei MB2003.</title>
        <authorList>
            <person name="Palevich N."/>
            <person name="Kelly W.J."/>
            <person name="Leahy S.C."/>
            <person name="Altermann E."/>
            <person name="Rakonjac J."/>
            <person name="Attwood G.T."/>
        </authorList>
    </citation>
    <scope>NUCLEOTIDE SEQUENCE [LARGE SCALE GENOMIC DNA]</scope>
    <source>
        <strain evidence="10">MB2003</strain>
    </source>
</reference>
<proteinExistence type="inferred from homology"/>
<dbReference type="InterPro" id="IPR017475">
    <property type="entry name" value="EPS_sugar_tfrase"/>
</dbReference>
<evidence type="ECO:0000313" key="10">
    <source>
        <dbReference type="Proteomes" id="UP000179284"/>
    </source>
</evidence>
<evidence type="ECO:0000256" key="1">
    <source>
        <dbReference type="ARBA" id="ARBA00004141"/>
    </source>
</evidence>
<keyword evidence="5 7" id="KW-1133">Transmembrane helix</keyword>
<sequence>MSNKYKTLQTYLLWMIDMACIIVSYVFATWLRFNSKRDYGDKTLHYMVCVVFLLFCTVYVFLADWNRDFIIRGYFKELMAVIKFVGLMLVASLVIVYFLQWSGILSRFVIGNFIWMDIVLTYVARILFKNVFRRHISSASNAVRVVVVAERELMEATIGKLLAESDGVGYKIVRAYSADVDKVLESYAAKKSGTKEPLEDSASKKSDGEWYIGDIHIHEGIQNLTSRLITDPFDEVFINTPNIPQRAMQDIILGFEEMGVTTHYNLELPSIGKANTQFDDFLDYSVITYTMHKTSYKRLFIKRIIDVIGALVGLVITGIITLFLAPAIKLDSPGPVFFSQTRIGKNGRRFKIYKFRSMYIDAEERKKELESQNEMKGLMFKMENDPRVTKVGAFIRKTSLDEFPQFLNVLKGDMSLVGTRPPTEAEFQHYNEHYRRRLSMTPGLTGLWQISGRSDIEDFDEVVKLDLKYIDNWSLTEDFSILLQTVYVVLFGKGAK</sequence>
<dbReference type="Proteomes" id="UP000179284">
    <property type="component" value="Chromosome I"/>
</dbReference>
<feature type="transmembrane region" description="Helical" evidence="7">
    <location>
        <begin position="43"/>
        <end position="62"/>
    </location>
</feature>
<dbReference type="GO" id="GO:0016780">
    <property type="term" value="F:phosphotransferase activity, for other substituted phosphate groups"/>
    <property type="evidence" value="ECO:0007669"/>
    <property type="project" value="TreeGrafter"/>
</dbReference>
<dbReference type="AlphaFoldDB" id="A0A1D9NZ96"/>
<evidence type="ECO:0000259" key="8">
    <source>
        <dbReference type="Pfam" id="PF02397"/>
    </source>
</evidence>
<dbReference type="NCBIfam" id="TIGR03025">
    <property type="entry name" value="EPS_sugtrans"/>
    <property type="match status" value="1"/>
</dbReference>
<evidence type="ECO:0000256" key="7">
    <source>
        <dbReference type="SAM" id="Phobius"/>
    </source>
</evidence>
<keyword evidence="4 7" id="KW-0812">Transmembrane</keyword>
<dbReference type="OrthoDB" id="9808602at2"/>
<comment type="subcellular location">
    <subcellularLocation>
        <location evidence="1">Membrane</location>
        <topology evidence="1">Multi-pass membrane protein</topology>
    </subcellularLocation>
</comment>
<comment type="similarity">
    <text evidence="2">Belongs to the bacterial sugar transferase family.</text>
</comment>
<gene>
    <name evidence="9" type="ORF">bhn_I0497</name>
</gene>
<protein>
    <submittedName>
        <fullName evidence="9">Exopolysaccharide biosynthesis polyprenyl glycosylphosphotransferase</fullName>
    </submittedName>
</protein>
<feature type="transmembrane region" description="Helical" evidence="7">
    <location>
        <begin position="74"/>
        <end position="98"/>
    </location>
</feature>
<dbReference type="GO" id="GO:0016020">
    <property type="term" value="C:membrane"/>
    <property type="evidence" value="ECO:0007669"/>
    <property type="project" value="UniProtKB-SubCell"/>
</dbReference>
<evidence type="ECO:0000256" key="5">
    <source>
        <dbReference type="ARBA" id="ARBA00022989"/>
    </source>
</evidence>
<feature type="domain" description="Bacterial sugar transferase" evidence="8">
    <location>
        <begin position="302"/>
        <end position="490"/>
    </location>
</feature>
<dbReference type="KEGG" id="bhu:bhn_I0497"/>
<feature type="transmembrane region" description="Helical" evidence="7">
    <location>
        <begin position="304"/>
        <end position="325"/>
    </location>
</feature>
<keyword evidence="10" id="KW-1185">Reference proteome</keyword>
<name>A0A1D9NZ96_9FIRM</name>
<organism evidence="9 10">
    <name type="scientific">Butyrivibrio hungatei</name>
    <dbReference type="NCBI Taxonomy" id="185008"/>
    <lineage>
        <taxon>Bacteria</taxon>
        <taxon>Bacillati</taxon>
        <taxon>Bacillota</taxon>
        <taxon>Clostridia</taxon>
        <taxon>Lachnospirales</taxon>
        <taxon>Lachnospiraceae</taxon>
        <taxon>Butyrivibrio</taxon>
    </lineage>
</organism>